<accession>A0A553I1V9</accession>
<reference evidence="3" key="1">
    <citation type="submission" date="2019-06" db="EMBL/GenBank/DDBJ databases">
        <title>Draft genome sequence of the griseofulvin-producing fungus Xylaria cubensis strain G536.</title>
        <authorList>
            <person name="Mead M.E."/>
            <person name="Raja H.A."/>
            <person name="Steenwyk J.L."/>
            <person name="Knowles S.L."/>
            <person name="Oberlies N.H."/>
            <person name="Rokas A."/>
        </authorList>
    </citation>
    <scope>NUCLEOTIDE SEQUENCE [LARGE SCALE GENOMIC DNA]</scope>
    <source>
        <strain evidence="3">G536</strain>
    </source>
</reference>
<organism evidence="2 3">
    <name type="scientific">Xylaria flabelliformis</name>
    <dbReference type="NCBI Taxonomy" id="2512241"/>
    <lineage>
        <taxon>Eukaryota</taxon>
        <taxon>Fungi</taxon>
        <taxon>Dikarya</taxon>
        <taxon>Ascomycota</taxon>
        <taxon>Pezizomycotina</taxon>
        <taxon>Sordariomycetes</taxon>
        <taxon>Xylariomycetidae</taxon>
        <taxon>Xylariales</taxon>
        <taxon>Xylariaceae</taxon>
        <taxon>Xylaria</taxon>
    </lineage>
</organism>
<keyword evidence="3" id="KW-1185">Reference proteome</keyword>
<name>A0A553I1V9_9PEZI</name>
<dbReference type="OrthoDB" id="4733781at2759"/>
<gene>
    <name evidence="2" type="ORF">FHL15_004957</name>
</gene>
<evidence type="ECO:0000313" key="2">
    <source>
        <dbReference type="EMBL" id="TRX94189.1"/>
    </source>
</evidence>
<comment type="caution">
    <text evidence="2">The sequence shown here is derived from an EMBL/GenBank/DDBJ whole genome shotgun (WGS) entry which is preliminary data.</text>
</comment>
<feature type="region of interest" description="Disordered" evidence="1">
    <location>
        <begin position="167"/>
        <end position="197"/>
    </location>
</feature>
<feature type="compositionally biased region" description="Basic and acidic residues" evidence="1">
    <location>
        <begin position="186"/>
        <end position="197"/>
    </location>
</feature>
<feature type="region of interest" description="Disordered" evidence="1">
    <location>
        <begin position="124"/>
        <end position="155"/>
    </location>
</feature>
<proteinExistence type="predicted"/>
<evidence type="ECO:0000256" key="1">
    <source>
        <dbReference type="SAM" id="MobiDB-lite"/>
    </source>
</evidence>
<dbReference type="AlphaFoldDB" id="A0A553I1V9"/>
<evidence type="ECO:0000313" key="3">
    <source>
        <dbReference type="Proteomes" id="UP000319160"/>
    </source>
</evidence>
<protein>
    <submittedName>
        <fullName evidence="2">Uncharacterized protein</fullName>
    </submittedName>
</protein>
<dbReference type="Proteomes" id="UP000319160">
    <property type="component" value="Unassembled WGS sequence"/>
</dbReference>
<sequence length="475" mass="53841">MTQATGRATLQSRITDSVRQGVKTFEEQCREFNTFRQKALNDIGVRLGRINYYAADIDAKLASGLDDGTGEISQLRRRTNEAKKTIMQSIKYCVTDEDTIRLRVEHKAAVLNQNSIQALLPIPSQGSSGVIPNKKPPQHQTIGHHLENQESSSRIQKPFRGFDVESDEVMNAPHRNKRKDQPPAAKRSDLDVNKKRQRTEVETIHIQNVKNAFIFEYPYNTSLLWILRCSPCNFEAKRNPLTATSNVISHWNSRHRQGTTIQEILENHLVHVIGGSIDDARKKNIEIGAIGELGCQPRRVDAPRYTIPEFINPLLSCNKRQKRANSPLIERDDRQLHTKPDPAVQESQAAMEVEYALPHRPRQTLLHLAYEPPMEPRVEDNFANLLRKRPLHSPSLTVPSSERLVNSLNSNALTSASSRKAPVSLCSHPPHFQIADPPQADSTWHYRSTVHRTRRLMPAYENGRDTAEYVGLNTG</sequence>
<dbReference type="EMBL" id="VFLP01000024">
    <property type="protein sequence ID" value="TRX94189.1"/>
    <property type="molecule type" value="Genomic_DNA"/>
</dbReference>